<keyword evidence="3" id="KW-1185">Reference proteome</keyword>
<keyword evidence="1" id="KW-0812">Transmembrane</keyword>
<keyword evidence="1" id="KW-1133">Transmembrane helix</keyword>
<dbReference type="Proteomes" id="UP000261480">
    <property type="component" value="Unplaced"/>
</dbReference>
<proteinExistence type="predicted"/>
<feature type="transmembrane region" description="Helical" evidence="1">
    <location>
        <begin position="12"/>
        <end position="31"/>
    </location>
</feature>
<dbReference type="AlphaFoldDB" id="A0A3B3YLK5"/>
<keyword evidence="1" id="KW-0472">Membrane</keyword>
<evidence type="ECO:0000313" key="2">
    <source>
        <dbReference type="Ensembl" id="ENSPMEP00000028246.1"/>
    </source>
</evidence>
<evidence type="ECO:0000313" key="3">
    <source>
        <dbReference type="Proteomes" id="UP000261480"/>
    </source>
</evidence>
<dbReference type="Ensembl" id="ENSPMET00000031291.1">
    <property type="protein sequence ID" value="ENSPMEP00000028246.1"/>
    <property type="gene ID" value="ENSPMEG00000013207.1"/>
</dbReference>
<sequence>MYSYISSASFLIRATVIFLFAFSVISNACLVRKLHCLCLINFASAKWQNNGKFDLLPANQGTCDCLWGLFSGYEVCLCARFDQK</sequence>
<accession>A0A3B3YLK5</accession>
<name>A0A3B3YLK5_9TELE</name>
<reference evidence="2" key="2">
    <citation type="submission" date="2025-09" db="UniProtKB">
        <authorList>
            <consortium name="Ensembl"/>
        </authorList>
    </citation>
    <scope>IDENTIFICATION</scope>
</reference>
<reference evidence="2" key="1">
    <citation type="submission" date="2025-08" db="UniProtKB">
        <authorList>
            <consortium name="Ensembl"/>
        </authorList>
    </citation>
    <scope>IDENTIFICATION</scope>
</reference>
<protein>
    <submittedName>
        <fullName evidence="2">Uncharacterized protein</fullName>
    </submittedName>
</protein>
<organism evidence="2 3">
    <name type="scientific">Poecilia mexicana</name>
    <dbReference type="NCBI Taxonomy" id="48701"/>
    <lineage>
        <taxon>Eukaryota</taxon>
        <taxon>Metazoa</taxon>
        <taxon>Chordata</taxon>
        <taxon>Craniata</taxon>
        <taxon>Vertebrata</taxon>
        <taxon>Euteleostomi</taxon>
        <taxon>Actinopterygii</taxon>
        <taxon>Neopterygii</taxon>
        <taxon>Teleostei</taxon>
        <taxon>Neoteleostei</taxon>
        <taxon>Acanthomorphata</taxon>
        <taxon>Ovalentaria</taxon>
        <taxon>Atherinomorphae</taxon>
        <taxon>Cyprinodontiformes</taxon>
        <taxon>Poeciliidae</taxon>
        <taxon>Poeciliinae</taxon>
        <taxon>Poecilia</taxon>
    </lineage>
</organism>
<evidence type="ECO:0000256" key="1">
    <source>
        <dbReference type="SAM" id="Phobius"/>
    </source>
</evidence>